<name>A0ABP1QUI5_9HEXA</name>
<dbReference type="PANTHER" id="PTHR14110">
    <property type="entry name" value="MITOCHONDRIAL IMPORT INNER MEMBRANE TRANSLOCASE SUBUNIT TIM22"/>
    <property type="match status" value="1"/>
</dbReference>
<dbReference type="Proteomes" id="UP001642540">
    <property type="component" value="Unassembled WGS sequence"/>
</dbReference>
<protein>
    <recommendedName>
        <fullName evidence="9">Mitochondrial import inner membrane translocase subunit TIM22</fullName>
    </recommendedName>
</protein>
<comment type="similarity">
    <text evidence="2 9">Belongs to the Tim17/Tim22/Tim23 family.</text>
</comment>
<evidence type="ECO:0000256" key="6">
    <source>
        <dbReference type="ARBA" id="ARBA00023128"/>
    </source>
</evidence>
<feature type="transmembrane region" description="Helical" evidence="9">
    <location>
        <begin position="172"/>
        <end position="192"/>
    </location>
</feature>
<keyword evidence="9" id="KW-0811">Translocation</keyword>
<evidence type="ECO:0000313" key="11">
    <source>
        <dbReference type="Proteomes" id="UP001642540"/>
    </source>
</evidence>
<sequence>MNSGDKLGGLKSNFYQTKSGHILLSDEEIKHVMFALCDPDRRKQGRQHTPVVNPGNSTEKLIGKVFESCVFKTATSAVLGYGLGGAMGLFFASIGPSNVVATDGKSLGVRQVFREMKASTLNSAKNFALVGSLFTSVECTIESYRAKTDWKNGTFAGGITGGLIGIRAGAKAGLYGAIGFATFSAFIEYYLLNRLH</sequence>
<evidence type="ECO:0000256" key="5">
    <source>
        <dbReference type="ARBA" id="ARBA00022989"/>
    </source>
</evidence>
<comment type="subcellular location">
    <subcellularLocation>
        <location evidence="1 9">Mitochondrion inner membrane</location>
        <topology evidence="1 9">Multi-pass membrane protein</topology>
    </subcellularLocation>
</comment>
<organism evidence="10 11">
    <name type="scientific">Orchesella dallaii</name>
    <dbReference type="NCBI Taxonomy" id="48710"/>
    <lineage>
        <taxon>Eukaryota</taxon>
        <taxon>Metazoa</taxon>
        <taxon>Ecdysozoa</taxon>
        <taxon>Arthropoda</taxon>
        <taxon>Hexapoda</taxon>
        <taxon>Collembola</taxon>
        <taxon>Entomobryomorpha</taxon>
        <taxon>Entomobryoidea</taxon>
        <taxon>Orchesellidae</taxon>
        <taxon>Orchesellinae</taxon>
        <taxon>Orchesella</taxon>
    </lineage>
</organism>
<accession>A0ABP1QUI5</accession>
<comment type="caution">
    <text evidence="10">The sequence shown here is derived from an EMBL/GenBank/DDBJ whole genome shotgun (WGS) entry which is preliminary data.</text>
</comment>
<keyword evidence="4 9" id="KW-0999">Mitochondrion inner membrane</keyword>
<keyword evidence="7 9" id="KW-0472">Membrane</keyword>
<evidence type="ECO:0000256" key="8">
    <source>
        <dbReference type="ARBA" id="ARBA00024713"/>
    </source>
</evidence>
<keyword evidence="6 9" id="KW-0496">Mitochondrion</keyword>
<evidence type="ECO:0000256" key="7">
    <source>
        <dbReference type="ARBA" id="ARBA00023136"/>
    </source>
</evidence>
<evidence type="ECO:0000256" key="9">
    <source>
        <dbReference type="RuleBase" id="RU367038"/>
    </source>
</evidence>
<proteinExistence type="inferred from homology"/>
<evidence type="ECO:0000256" key="2">
    <source>
        <dbReference type="ARBA" id="ARBA00008444"/>
    </source>
</evidence>
<keyword evidence="11" id="KW-1185">Reference proteome</keyword>
<keyword evidence="9" id="KW-0653">Protein transport</keyword>
<evidence type="ECO:0000256" key="1">
    <source>
        <dbReference type="ARBA" id="ARBA00004448"/>
    </source>
</evidence>
<keyword evidence="3 9" id="KW-0812">Transmembrane</keyword>
<keyword evidence="9" id="KW-0813">Transport</keyword>
<evidence type="ECO:0000256" key="4">
    <source>
        <dbReference type="ARBA" id="ARBA00022792"/>
    </source>
</evidence>
<dbReference type="Pfam" id="PF02466">
    <property type="entry name" value="Tim17"/>
    <property type="match status" value="1"/>
</dbReference>
<gene>
    <name evidence="10" type="ORF">ODALV1_LOCUS14097</name>
</gene>
<keyword evidence="5 9" id="KW-1133">Transmembrane helix</keyword>
<evidence type="ECO:0000313" key="10">
    <source>
        <dbReference type="EMBL" id="CAL8110267.1"/>
    </source>
</evidence>
<dbReference type="InterPro" id="IPR039175">
    <property type="entry name" value="TIM22"/>
</dbReference>
<comment type="subunit">
    <text evidence="9">Component of the TIM22 complex.</text>
</comment>
<comment type="caution">
    <text evidence="9">Lacks conserved residue(s) required for the propagation of feature annotation.</text>
</comment>
<reference evidence="10 11" key="1">
    <citation type="submission" date="2024-08" db="EMBL/GenBank/DDBJ databases">
        <authorList>
            <person name="Cucini C."/>
            <person name="Frati F."/>
        </authorList>
    </citation>
    <scope>NUCLEOTIDE SEQUENCE [LARGE SCALE GENOMIC DNA]</scope>
</reference>
<evidence type="ECO:0000256" key="3">
    <source>
        <dbReference type="ARBA" id="ARBA00022692"/>
    </source>
</evidence>
<comment type="function">
    <text evidence="8 9">Essential core component of the TIM22 complex, a complex that mediates the import and insertion of multi-pass transmembrane proteins into the mitochondrial inner membrane. In the TIM22 complex, it constitutes the voltage-activated and signal-gated channel. Forms a twin-pore translocase that uses the membrane potential as external driving force in 2 voltage-dependent steps.</text>
</comment>
<dbReference type="EMBL" id="CAXLJM020000043">
    <property type="protein sequence ID" value="CAL8110267.1"/>
    <property type="molecule type" value="Genomic_DNA"/>
</dbReference>
<dbReference type="PANTHER" id="PTHR14110:SF0">
    <property type="entry name" value="MITOCHONDRIAL IMPORT INNER MEMBRANE TRANSLOCASE SUBUNIT TIM22"/>
    <property type="match status" value="1"/>
</dbReference>